<evidence type="ECO:0000256" key="3">
    <source>
        <dbReference type="ARBA" id="ARBA00022723"/>
    </source>
</evidence>
<dbReference type="PANTHER" id="PTHR43161:SF23">
    <property type="entry name" value="(R,R)-BUTANEDIOL DEHYDROGENASE-RELATED"/>
    <property type="match status" value="1"/>
</dbReference>
<comment type="similarity">
    <text evidence="2">Belongs to the zinc-containing alcohol dehydrogenase family.</text>
</comment>
<dbReference type="InterPro" id="IPR013154">
    <property type="entry name" value="ADH-like_N"/>
</dbReference>
<dbReference type="SUPFAM" id="SSF50129">
    <property type="entry name" value="GroES-like"/>
    <property type="match status" value="1"/>
</dbReference>
<keyword evidence="4" id="KW-0862">Zinc</keyword>
<dbReference type="PANTHER" id="PTHR43161">
    <property type="entry name" value="SORBITOL DEHYDROGENASE"/>
    <property type="match status" value="1"/>
</dbReference>
<comment type="caution">
    <text evidence="7">The sequence shown here is derived from an EMBL/GenBank/DDBJ whole genome shotgun (WGS) entry which is preliminary data.</text>
</comment>
<dbReference type="InterPro" id="IPR020843">
    <property type="entry name" value="ER"/>
</dbReference>
<evidence type="ECO:0000256" key="5">
    <source>
        <dbReference type="ARBA" id="ARBA00023002"/>
    </source>
</evidence>
<dbReference type="Pfam" id="PF00107">
    <property type="entry name" value="ADH_zinc_N"/>
    <property type="match status" value="1"/>
</dbReference>
<dbReference type="SMART" id="SM00829">
    <property type="entry name" value="PKS_ER"/>
    <property type="match status" value="1"/>
</dbReference>
<evidence type="ECO:0000313" key="7">
    <source>
        <dbReference type="EMBL" id="MBR0800348.1"/>
    </source>
</evidence>
<dbReference type="EMBL" id="JAFCJH010000052">
    <property type="protein sequence ID" value="MBR0800348.1"/>
    <property type="molecule type" value="Genomic_DNA"/>
</dbReference>
<keyword evidence="8" id="KW-1185">Reference proteome</keyword>
<keyword evidence="5" id="KW-0560">Oxidoreductase</keyword>
<evidence type="ECO:0000256" key="2">
    <source>
        <dbReference type="ARBA" id="ARBA00008072"/>
    </source>
</evidence>
<sequence length="356" mass="38428">MKAVRYYGRRDIRVETVNEPKEMRPDQLLVKPLWTGICGTDLHEYVAGPIVTPATPHVFTSATLPQILGHEFSAEVVDVGRDVTHVKRGDRISVQPLVMPMNDYYSRRGLNHLSEKMGCVGLSWDWGGMSDLAVINDYNAAKVPESISDEEAAMIEPAAVALYAVDRGGVQAGSTVLVAGAGPIGALTILCAHAAGAARIFVSEPNASRRRTIESWGICTGIYDPKAADVAAEVKTQTEENVGVDIAIECVGKESALNTCVEAVRRRGTVVQAGLHVGKASTDPMMWALKDITIEATWCYPITMWPRIIGLVQSGKLPISKIIDGRIRAEDVVAKGFDVLTAASNDKLKILVSTHL</sequence>
<accession>A0ABS5FUD4</accession>
<evidence type="ECO:0000313" key="8">
    <source>
        <dbReference type="Proteomes" id="UP001315278"/>
    </source>
</evidence>
<proteinExistence type="inferred from homology"/>
<name>A0ABS5FUD4_9BRAD</name>
<feature type="domain" description="Enoyl reductase (ER)" evidence="6">
    <location>
        <begin position="8"/>
        <end position="352"/>
    </location>
</feature>
<dbReference type="CDD" id="cd08233">
    <property type="entry name" value="butanediol_DH_like"/>
    <property type="match status" value="1"/>
</dbReference>
<protein>
    <submittedName>
        <fullName evidence="7">2,3-butanediol dehydrogenase</fullName>
    </submittedName>
</protein>
<gene>
    <name evidence="7" type="ORF">JQ615_33765</name>
</gene>
<dbReference type="Gene3D" id="3.90.180.10">
    <property type="entry name" value="Medium-chain alcohol dehydrogenases, catalytic domain"/>
    <property type="match status" value="1"/>
</dbReference>
<evidence type="ECO:0000256" key="4">
    <source>
        <dbReference type="ARBA" id="ARBA00022833"/>
    </source>
</evidence>
<dbReference type="SUPFAM" id="SSF51735">
    <property type="entry name" value="NAD(P)-binding Rossmann-fold domains"/>
    <property type="match status" value="1"/>
</dbReference>
<dbReference type="InterPro" id="IPR013149">
    <property type="entry name" value="ADH-like_C"/>
</dbReference>
<evidence type="ECO:0000256" key="1">
    <source>
        <dbReference type="ARBA" id="ARBA00001947"/>
    </source>
</evidence>
<dbReference type="InterPro" id="IPR036291">
    <property type="entry name" value="NAD(P)-bd_dom_sf"/>
</dbReference>
<keyword evidence="3" id="KW-0479">Metal-binding</keyword>
<organism evidence="7 8">
    <name type="scientific">Bradyrhizobium jicamae</name>
    <dbReference type="NCBI Taxonomy" id="280332"/>
    <lineage>
        <taxon>Bacteria</taxon>
        <taxon>Pseudomonadati</taxon>
        <taxon>Pseudomonadota</taxon>
        <taxon>Alphaproteobacteria</taxon>
        <taxon>Hyphomicrobiales</taxon>
        <taxon>Nitrobacteraceae</taxon>
        <taxon>Bradyrhizobium</taxon>
    </lineage>
</organism>
<dbReference type="Gene3D" id="3.40.50.720">
    <property type="entry name" value="NAD(P)-binding Rossmann-like Domain"/>
    <property type="match status" value="1"/>
</dbReference>
<evidence type="ECO:0000259" key="6">
    <source>
        <dbReference type="SMART" id="SM00829"/>
    </source>
</evidence>
<comment type="cofactor">
    <cofactor evidence="1">
        <name>Zn(2+)</name>
        <dbReference type="ChEBI" id="CHEBI:29105"/>
    </cofactor>
</comment>
<dbReference type="Pfam" id="PF08240">
    <property type="entry name" value="ADH_N"/>
    <property type="match status" value="1"/>
</dbReference>
<dbReference type="Proteomes" id="UP001315278">
    <property type="component" value="Unassembled WGS sequence"/>
</dbReference>
<reference evidence="8" key="1">
    <citation type="journal article" date="2021" name="ISME J.">
        <title>Evolutionary origin and ecological implication of a unique nif island in free-living Bradyrhizobium lineages.</title>
        <authorList>
            <person name="Tao J."/>
        </authorList>
    </citation>
    <scope>NUCLEOTIDE SEQUENCE [LARGE SCALE GENOMIC DNA]</scope>
    <source>
        <strain evidence="8">SZCCT0434</strain>
    </source>
</reference>
<dbReference type="RefSeq" id="WP_212399097.1">
    <property type="nucleotide sequence ID" value="NZ_JAFCJH010000052.1"/>
</dbReference>
<dbReference type="InterPro" id="IPR011032">
    <property type="entry name" value="GroES-like_sf"/>
</dbReference>